<dbReference type="FunFam" id="3.40.50.720:FF:000468">
    <property type="entry name" value="Short-chain dehydrogenase, putative"/>
    <property type="match status" value="1"/>
</dbReference>
<reference evidence="13 14" key="1">
    <citation type="submission" date="2018-06" db="EMBL/GenBank/DDBJ databases">
        <title>Comparative genomics reveals the genomic features of Rhizophagus irregularis, R. cerebriforme, R. diaphanum and Gigaspora rosea, and their symbiotic lifestyle signature.</title>
        <authorList>
            <person name="Morin E."/>
            <person name="San Clemente H."/>
            <person name="Chen E.C.H."/>
            <person name="De La Providencia I."/>
            <person name="Hainaut M."/>
            <person name="Kuo A."/>
            <person name="Kohler A."/>
            <person name="Murat C."/>
            <person name="Tang N."/>
            <person name="Roy S."/>
            <person name="Loubradou J."/>
            <person name="Henrissat B."/>
            <person name="Grigoriev I.V."/>
            <person name="Corradi N."/>
            <person name="Roux C."/>
            <person name="Martin F.M."/>
        </authorList>
    </citation>
    <scope>NUCLEOTIDE SEQUENCE [LARGE SCALE GENOMIC DNA]</scope>
    <source>
        <strain evidence="13 14">DAOM 227022</strain>
    </source>
</reference>
<dbReference type="OrthoDB" id="10267115at2759"/>
<evidence type="ECO:0000256" key="9">
    <source>
        <dbReference type="ARBA" id="ARBA00026112"/>
    </source>
</evidence>
<dbReference type="GO" id="GO:0047560">
    <property type="term" value="F:3-dehydrosphinganine reductase activity"/>
    <property type="evidence" value="ECO:0007669"/>
    <property type="project" value="UniProtKB-EC"/>
</dbReference>
<evidence type="ECO:0000256" key="11">
    <source>
        <dbReference type="ARBA" id="ARBA00048930"/>
    </source>
</evidence>
<feature type="transmembrane region" description="Helical" evidence="12">
    <location>
        <begin position="319"/>
        <end position="340"/>
    </location>
</feature>
<organism evidence="13 14">
    <name type="scientific">Glomus cerebriforme</name>
    <dbReference type="NCBI Taxonomy" id="658196"/>
    <lineage>
        <taxon>Eukaryota</taxon>
        <taxon>Fungi</taxon>
        <taxon>Fungi incertae sedis</taxon>
        <taxon>Mucoromycota</taxon>
        <taxon>Glomeromycotina</taxon>
        <taxon>Glomeromycetes</taxon>
        <taxon>Glomerales</taxon>
        <taxon>Glomeraceae</taxon>
        <taxon>Glomus</taxon>
    </lineage>
</organism>
<comment type="caution">
    <text evidence="13">The sequence shown here is derived from an EMBL/GenBank/DDBJ whole genome shotgun (WGS) entry which is preliminary data.</text>
</comment>
<keyword evidence="12" id="KW-0472">Membrane</keyword>
<dbReference type="InterPro" id="IPR036291">
    <property type="entry name" value="NAD(P)-bd_dom_sf"/>
</dbReference>
<keyword evidence="8" id="KW-0443">Lipid metabolism</keyword>
<keyword evidence="12" id="KW-1133">Transmembrane helix</keyword>
<evidence type="ECO:0000256" key="4">
    <source>
        <dbReference type="ARBA" id="ARBA00022824"/>
    </source>
</evidence>
<comment type="subcellular location">
    <subcellularLocation>
        <location evidence="1">Endoplasmic reticulum</location>
    </subcellularLocation>
</comment>
<dbReference type="Pfam" id="PF00106">
    <property type="entry name" value="adh_short"/>
    <property type="match status" value="1"/>
</dbReference>
<comment type="pathway">
    <text evidence="2">Lipid metabolism; sphingolipid metabolism.</text>
</comment>
<dbReference type="PANTHER" id="PTHR43550">
    <property type="entry name" value="3-KETODIHYDROSPHINGOSINE REDUCTASE"/>
    <property type="match status" value="1"/>
</dbReference>
<sequence length="355" mass="39176">MSFIDYIFQLTTYSELSEKLQQPLVSLLLLLFLTISYLMGNSLWHKLFGRNKFLPQGKHAYVTGGSKGLGKAVAKLLASKGAHVTIVARDKEHLQIALDEIKDAAKNREDYKNLIFTAISADVTSYEDSVRALNDACEIHNGRAPDFIFACAGACKPGLFVEQDILEFEDGMQLNYYGTLYTVHEGVKRMARQGIKGKIVLVSSILGVMSFIGFSQYSPTKYALKGLAETLRNELLLYDISVHCYFPGTIDSPGLQQENKTKPKVTSEIEGAEDAILPDQAAKALYKSLCRGDFHITSDLGGNICRVASKGPVSPTNNFIVDSLLGGFAWVGGIPFRYYIDKKVKDSKAQYPISD</sequence>
<keyword evidence="6" id="KW-0746">Sphingolipid metabolism</keyword>
<comment type="catalytic activity">
    <reaction evidence="11">
        <text>sphinganine + NADP(+) = 3-oxosphinganine + NADPH + H(+)</text>
        <dbReference type="Rhea" id="RHEA:22640"/>
        <dbReference type="ChEBI" id="CHEBI:15378"/>
        <dbReference type="ChEBI" id="CHEBI:57783"/>
        <dbReference type="ChEBI" id="CHEBI:57817"/>
        <dbReference type="ChEBI" id="CHEBI:58299"/>
        <dbReference type="ChEBI" id="CHEBI:58349"/>
        <dbReference type="EC" id="1.1.1.102"/>
    </reaction>
    <physiologicalReaction direction="right-to-left" evidence="11">
        <dbReference type="Rhea" id="RHEA:22642"/>
    </physiologicalReaction>
</comment>
<feature type="transmembrane region" description="Helical" evidence="12">
    <location>
        <begin position="20"/>
        <end position="40"/>
    </location>
</feature>
<dbReference type="InterPro" id="IPR045022">
    <property type="entry name" value="KDSR-like"/>
</dbReference>
<keyword evidence="14" id="KW-1185">Reference proteome</keyword>
<keyword evidence="5" id="KW-0521">NADP</keyword>
<dbReference type="GO" id="GO:0005789">
    <property type="term" value="C:endoplasmic reticulum membrane"/>
    <property type="evidence" value="ECO:0007669"/>
    <property type="project" value="TreeGrafter"/>
</dbReference>
<dbReference type="AlphaFoldDB" id="A0A397T0A4"/>
<evidence type="ECO:0000313" key="14">
    <source>
        <dbReference type="Proteomes" id="UP000265703"/>
    </source>
</evidence>
<dbReference type="Proteomes" id="UP000265703">
    <property type="component" value="Unassembled WGS sequence"/>
</dbReference>
<evidence type="ECO:0000256" key="2">
    <source>
        <dbReference type="ARBA" id="ARBA00004760"/>
    </source>
</evidence>
<dbReference type="STRING" id="658196.A0A397T0A4"/>
<dbReference type="EMBL" id="QKYT01000218">
    <property type="protein sequence ID" value="RIA89487.1"/>
    <property type="molecule type" value="Genomic_DNA"/>
</dbReference>
<evidence type="ECO:0000256" key="10">
    <source>
        <dbReference type="ARBA" id="ARBA00044737"/>
    </source>
</evidence>
<comment type="function">
    <text evidence="10">Catalyzes the reduction of 3'-oxosphinganine (3-ketodihydrosphingosine/KDS) to sphinganine (dihydrosphingosine/DHS), the second step of de novo sphingolipid biosynthesis.</text>
</comment>
<dbReference type="SUPFAM" id="SSF51735">
    <property type="entry name" value="NAD(P)-binding Rossmann-fold domains"/>
    <property type="match status" value="1"/>
</dbReference>
<evidence type="ECO:0000313" key="13">
    <source>
        <dbReference type="EMBL" id="RIA89487.1"/>
    </source>
</evidence>
<accession>A0A397T0A4</accession>
<evidence type="ECO:0000256" key="5">
    <source>
        <dbReference type="ARBA" id="ARBA00022857"/>
    </source>
</evidence>
<name>A0A397T0A4_9GLOM</name>
<dbReference type="GO" id="GO:0006666">
    <property type="term" value="P:3-keto-sphinganine metabolic process"/>
    <property type="evidence" value="ECO:0007669"/>
    <property type="project" value="InterPro"/>
</dbReference>
<keyword evidence="4" id="KW-0256">Endoplasmic reticulum</keyword>
<gene>
    <name evidence="13" type="ORF">C1645_824811</name>
</gene>
<dbReference type="PRINTS" id="PR00081">
    <property type="entry name" value="GDHRDH"/>
</dbReference>
<evidence type="ECO:0000256" key="8">
    <source>
        <dbReference type="ARBA" id="ARBA00023098"/>
    </source>
</evidence>
<keyword evidence="12" id="KW-0812">Transmembrane</keyword>
<dbReference type="Gene3D" id="3.40.50.720">
    <property type="entry name" value="NAD(P)-binding Rossmann-like Domain"/>
    <property type="match status" value="1"/>
</dbReference>
<proteinExistence type="predicted"/>
<dbReference type="GO" id="GO:0030148">
    <property type="term" value="P:sphingolipid biosynthetic process"/>
    <property type="evidence" value="ECO:0007669"/>
    <property type="project" value="InterPro"/>
</dbReference>
<dbReference type="CDD" id="cd08939">
    <property type="entry name" value="KDSR-like_SDR_c"/>
    <property type="match status" value="1"/>
</dbReference>
<dbReference type="EC" id="1.1.1.102" evidence="9"/>
<evidence type="ECO:0000256" key="6">
    <source>
        <dbReference type="ARBA" id="ARBA00022919"/>
    </source>
</evidence>
<dbReference type="InterPro" id="IPR002347">
    <property type="entry name" value="SDR_fam"/>
</dbReference>
<protein>
    <recommendedName>
        <fullName evidence="9">3-dehydrosphinganine reductase</fullName>
        <ecNumber evidence="9">1.1.1.102</ecNumber>
    </recommendedName>
</protein>
<feature type="transmembrane region" description="Helical" evidence="12">
    <location>
        <begin position="199"/>
        <end position="217"/>
    </location>
</feature>
<dbReference type="PANTHER" id="PTHR43550:SF3">
    <property type="entry name" value="3-KETODIHYDROSPHINGOSINE REDUCTASE"/>
    <property type="match status" value="1"/>
</dbReference>
<keyword evidence="7" id="KW-0560">Oxidoreductase</keyword>
<evidence type="ECO:0000256" key="3">
    <source>
        <dbReference type="ARBA" id="ARBA00004991"/>
    </source>
</evidence>
<evidence type="ECO:0000256" key="12">
    <source>
        <dbReference type="SAM" id="Phobius"/>
    </source>
</evidence>
<comment type="pathway">
    <text evidence="3">Sphingolipid metabolism.</text>
</comment>
<evidence type="ECO:0000256" key="1">
    <source>
        <dbReference type="ARBA" id="ARBA00004240"/>
    </source>
</evidence>
<evidence type="ECO:0000256" key="7">
    <source>
        <dbReference type="ARBA" id="ARBA00023002"/>
    </source>
</evidence>